<dbReference type="CDD" id="cd07377">
    <property type="entry name" value="WHTH_GntR"/>
    <property type="match status" value="1"/>
</dbReference>
<proteinExistence type="predicted"/>
<dbReference type="Pfam" id="PF00392">
    <property type="entry name" value="GntR"/>
    <property type="match status" value="1"/>
</dbReference>
<dbReference type="InterPro" id="IPR036390">
    <property type="entry name" value="WH_DNA-bd_sf"/>
</dbReference>
<dbReference type="GO" id="GO:0045892">
    <property type="term" value="P:negative regulation of DNA-templated transcription"/>
    <property type="evidence" value="ECO:0007669"/>
    <property type="project" value="TreeGrafter"/>
</dbReference>
<dbReference type="PROSITE" id="PS50949">
    <property type="entry name" value="HTH_GNTR"/>
    <property type="match status" value="1"/>
</dbReference>
<evidence type="ECO:0000256" key="2">
    <source>
        <dbReference type="ARBA" id="ARBA00023125"/>
    </source>
</evidence>
<dbReference type="PRINTS" id="PR00035">
    <property type="entry name" value="HTHGNTR"/>
</dbReference>
<keyword evidence="3" id="KW-0804">Transcription</keyword>
<dbReference type="Pfam" id="PF07702">
    <property type="entry name" value="UTRA"/>
    <property type="match status" value="1"/>
</dbReference>
<dbReference type="SMART" id="SM00866">
    <property type="entry name" value="UTRA"/>
    <property type="match status" value="1"/>
</dbReference>
<dbReference type="GO" id="GO:0003700">
    <property type="term" value="F:DNA-binding transcription factor activity"/>
    <property type="evidence" value="ECO:0007669"/>
    <property type="project" value="InterPro"/>
</dbReference>
<dbReference type="FunFam" id="1.10.10.10:FF:000079">
    <property type="entry name" value="GntR family transcriptional regulator"/>
    <property type="match status" value="1"/>
</dbReference>
<dbReference type="Gene3D" id="3.40.1410.10">
    <property type="entry name" value="Chorismate lyase-like"/>
    <property type="match status" value="1"/>
</dbReference>
<dbReference type="STRING" id="1121301.SAMN02745912_02180"/>
<dbReference type="InterPro" id="IPR028978">
    <property type="entry name" value="Chorismate_lyase_/UTRA_dom_sf"/>
</dbReference>
<evidence type="ECO:0000256" key="1">
    <source>
        <dbReference type="ARBA" id="ARBA00023015"/>
    </source>
</evidence>
<dbReference type="AlphaFoldDB" id="A0A1M6PIP5"/>
<dbReference type="RefSeq" id="WP_073149761.1">
    <property type="nucleotide sequence ID" value="NZ_FRAG01000024.1"/>
</dbReference>
<dbReference type="PANTHER" id="PTHR44846:SF1">
    <property type="entry name" value="MANNOSYL-D-GLYCERATE TRANSPORT_METABOLISM SYSTEM REPRESSOR MNGR-RELATED"/>
    <property type="match status" value="1"/>
</dbReference>
<accession>A0A1M6PIP5</accession>
<evidence type="ECO:0000313" key="6">
    <source>
        <dbReference type="Proteomes" id="UP000184465"/>
    </source>
</evidence>
<name>A0A1M6PIP5_PARC5</name>
<protein>
    <submittedName>
        <fullName evidence="5">GntR family transcriptional regulator</fullName>
    </submittedName>
</protein>
<evidence type="ECO:0000256" key="3">
    <source>
        <dbReference type="ARBA" id="ARBA00023163"/>
    </source>
</evidence>
<evidence type="ECO:0000259" key="4">
    <source>
        <dbReference type="PROSITE" id="PS50949"/>
    </source>
</evidence>
<dbReference type="Proteomes" id="UP000184465">
    <property type="component" value="Unassembled WGS sequence"/>
</dbReference>
<dbReference type="SUPFAM" id="SSF64288">
    <property type="entry name" value="Chorismate lyase-like"/>
    <property type="match status" value="1"/>
</dbReference>
<reference evidence="5 6" key="1">
    <citation type="submission" date="2016-11" db="EMBL/GenBank/DDBJ databases">
        <authorList>
            <person name="Jaros S."/>
            <person name="Januszkiewicz K."/>
            <person name="Wedrychowicz H."/>
        </authorList>
    </citation>
    <scope>NUCLEOTIDE SEQUENCE [LARGE SCALE GENOMIC DNA]</scope>
    <source>
        <strain evidence="5 6">DSM 15212</strain>
    </source>
</reference>
<sequence length="242" mass="28449">MSKIKKGDRVPLYYQLMDIIIEDIESGKYKENDKLPSERELCEIYDISRATVRQTIRELEKEGYIYKQHGKGTFVSPERFKQDLLKFYSFTEEMKKIGKIPSSKVLDFEIIQSDEKIAVKMEIGIGEKIYKFTRLRLADGKPIMLETSYIPYNRFEGISRNDLEEEAMYDIFTKRYNTVFTKAEESFQPVSTREDEAVLLKNQPGSPSMMIERITYEGDKIIEYTVGIARGDRFKYRVVLEK</sequence>
<dbReference type="Gene3D" id="1.10.10.10">
    <property type="entry name" value="Winged helix-like DNA-binding domain superfamily/Winged helix DNA-binding domain"/>
    <property type="match status" value="1"/>
</dbReference>
<keyword evidence="6" id="KW-1185">Reference proteome</keyword>
<dbReference type="InterPro" id="IPR050679">
    <property type="entry name" value="Bact_HTH_transcr_reg"/>
</dbReference>
<keyword evidence="2" id="KW-0238">DNA-binding</keyword>
<feature type="domain" description="HTH gntR-type" evidence="4">
    <location>
        <begin position="10"/>
        <end position="78"/>
    </location>
</feature>
<dbReference type="EMBL" id="FRAG01000024">
    <property type="protein sequence ID" value="SHK07818.1"/>
    <property type="molecule type" value="Genomic_DNA"/>
</dbReference>
<dbReference type="OrthoDB" id="46236at2"/>
<evidence type="ECO:0000313" key="5">
    <source>
        <dbReference type="EMBL" id="SHK07818.1"/>
    </source>
</evidence>
<dbReference type="InterPro" id="IPR000524">
    <property type="entry name" value="Tscrpt_reg_HTH_GntR"/>
</dbReference>
<keyword evidence="1" id="KW-0805">Transcription regulation</keyword>
<dbReference type="GO" id="GO:0003677">
    <property type="term" value="F:DNA binding"/>
    <property type="evidence" value="ECO:0007669"/>
    <property type="project" value="UniProtKB-KW"/>
</dbReference>
<dbReference type="InterPro" id="IPR036388">
    <property type="entry name" value="WH-like_DNA-bd_sf"/>
</dbReference>
<dbReference type="InterPro" id="IPR011663">
    <property type="entry name" value="UTRA"/>
</dbReference>
<organism evidence="5 6">
    <name type="scientific">Paramaledivibacter caminithermalis (strain DSM 15212 / CIP 107654 / DViRD3)</name>
    <name type="common">Clostridium caminithermale</name>
    <dbReference type="NCBI Taxonomy" id="1121301"/>
    <lineage>
        <taxon>Bacteria</taxon>
        <taxon>Bacillati</taxon>
        <taxon>Bacillota</taxon>
        <taxon>Clostridia</taxon>
        <taxon>Peptostreptococcales</taxon>
        <taxon>Caminicellaceae</taxon>
        <taxon>Paramaledivibacter</taxon>
    </lineage>
</organism>
<dbReference type="SUPFAM" id="SSF46785">
    <property type="entry name" value="Winged helix' DNA-binding domain"/>
    <property type="match status" value="1"/>
</dbReference>
<gene>
    <name evidence="5" type="ORF">SAMN02745912_02180</name>
</gene>
<dbReference type="SMART" id="SM00345">
    <property type="entry name" value="HTH_GNTR"/>
    <property type="match status" value="1"/>
</dbReference>
<dbReference type="PANTHER" id="PTHR44846">
    <property type="entry name" value="MANNOSYL-D-GLYCERATE TRANSPORT/METABOLISM SYSTEM REPRESSOR MNGR-RELATED"/>
    <property type="match status" value="1"/>
</dbReference>